<dbReference type="PANTHER" id="PTHR37159:SF1">
    <property type="entry name" value="GH11867P"/>
    <property type="match status" value="1"/>
</dbReference>
<keyword evidence="2" id="KW-1185">Reference proteome</keyword>
<dbReference type="InParanoid" id="A0A158NY56"/>
<dbReference type="EMBL" id="ADTU01003214">
    <property type="status" value="NOT_ANNOTATED_CDS"/>
    <property type="molecule type" value="Genomic_DNA"/>
</dbReference>
<evidence type="ECO:0000313" key="1">
    <source>
        <dbReference type="EnsemblMetazoa" id="XP_012062464.1"/>
    </source>
</evidence>
<reference evidence="2" key="1">
    <citation type="journal article" date="2011" name="PLoS Genet.">
        <title>The genome sequence of the leaf-cutter ant Atta cephalotes reveals insights into its obligate symbiotic lifestyle.</title>
        <authorList>
            <person name="Suen G."/>
            <person name="Teiling C."/>
            <person name="Li L."/>
            <person name="Holt C."/>
            <person name="Abouheif E."/>
            <person name="Bornberg-Bauer E."/>
            <person name="Bouffard P."/>
            <person name="Caldera E.J."/>
            <person name="Cash E."/>
            <person name="Cavanaugh A."/>
            <person name="Denas O."/>
            <person name="Elhaik E."/>
            <person name="Fave M.J."/>
            <person name="Gadau J."/>
            <person name="Gibson J.D."/>
            <person name="Graur D."/>
            <person name="Grubbs K.J."/>
            <person name="Hagen D.E."/>
            <person name="Harkins T.T."/>
            <person name="Helmkampf M."/>
            <person name="Hu H."/>
            <person name="Johnson B.R."/>
            <person name="Kim J."/>
            <person name="Marsh S.E."/>
            <person name="Moeller J.A."/>
            <person name="Munoz-Torres M.C."/>
            <person name="Murphy M.C."/>
            <person name="Naughton M.C."/>
            <person name="Nigam S."/>
            <person name="Overson R."/>
            <person name="Rajakumar R."/>
            <person name="Reese J.T."/>
            <person name="Scott J.J."/>
            <person name="Smith C.R."/>
            <person name="Tao S."/>
            <person name="Tsutsui N.D."/>
            <person name="Viljakainen L."/>
            <person name="Wissler L."/>
            <person name="Yandell M.D."/>
            <person name="Zimmer F."/>
            <person name="Taylor J."/>
            <person name="Slater S.C."/>
            <person name="Clifton S.W."/>
            <person name="Warren W.C."/>
            <person name="Elsik C.G."/>
            <person name="Smith C.D."/>
            <person name="Weinstock G.M."/>
            <person name="Gerardo N.M."/>
            <person name="Currie C.R."/>
        </authorList>
    </citation>
    <scope>NUCLEOTIDE SEQUENCE [LARGE SCALE GENOMIC DNA]</scope>
</reference>
<dbReference type="AlphaFoldDB" id="A0A158NY56"/>
<dbReference type="KEGG" id="acep:105625754"/>
<dbReference type="STRING" id="12957.A0A158NY56"/>
<dbReference type="EnsemblMetazoa" id="XM_012207074.1">
    <property type="protein sequence ID" value="XP_012062464.1"/>
    <property type="gene ID" value="LOC105625754"/>
</dbReference>
<dbReference type="eggNOG" id="KOG3298">
    <property type="taxonomic scope" value="Eukaryota"/>
</dbReference>
<name>A0A158NY56_ATTCE</name>
<protein>
    <submittedName>
        <fullName evidence="1">Uncharacterized protein</fullName>
    </submittedName>
</protein>
<proteinExistence type="predicted"/>
<dbReference type="EMBL" id="ADTU01003216">
    <property type="status" value="NOT_ANNOTATED_CDS"/>
    <property type="molecule type" value="Genomic_DNA"/>
</dbReference>
<evidence type="ECO:0000313" key="2">
    <source>
        <dbReference type="Proteomes" id="UP000005205"/>
    </source>
</evidence>
<gene>
    <name evidence="1" type="primary">105625754</name>
</gene>
<dbReference type="OrthoDB" id="6361347at2759"/>
<dbReference type="EMBL" id="ADTU01003217">
    <property type="status" value="NOT_ANNOTATED_CDS"/>
    <property type="molecule type" value="Genomic_DNA"/>
</dbReference>
<dbReference type="EMBL" id="ADTU01003215">
    <property type="status" value="NOT_ANNOTATED_CDS"/>
    <property type="molecule type" value="Genomic_DNA"/>
</dbReference>
<organism evidence="1 2">
    <name type="scientific">Atta cephalotes</name>
    <name type="common">Leafcutter ant</name>
    <dbReference type="NCBI Taxonomy" id="12957"/>
    <lineage>
        <taxon>Eukaryota</taxon>
        <taxon>Metazoa</taxon>
        <taxon>Ecdysozoa</taxon>
        <taxon>Arthropoda</taxon>
        <taxon>Hexapoda</taxon>
        <taxon>Insecta</taxon>
        <taxon>Pterygota</taxon>
        <taxon>Neoptera</taxon>
        <taxon>Endopterygota</taxon>
        <taxon>Hymenoptera</taxon>
        <taxon>Apocrita</taxon>
        <taxon>Aculeata</taxon>
        <taxon>Formicoidea</taxon>
        <taxon>Formicidae</taxon>
        <taxon>Myrmicinae</taxon>
        <taxon>Atta</taxon>
    </lineage>
</organism>
<sequence length="376" mass="43735">MRQKPQIGGEIYNTAFEDLNVKANGFHYEAVHDSTTLKSLIMLYLHYGKQFVKTVLSAPPSGDAGQRLSCVLRAAVYRDISLLDAFAVGSTSRIHEETWRVQRETLALSRVAIVDDIVIKSLDCDLLHTIPLRCPSYLSSSCRERIWITGNPWIKGTRAYNDIQIVRRMHRAVRLKLCEQNPEKFDRATKIRNPWCPSRKTILKDLSSLIVENDFLHLAPKFTGLNQADMASTQFAFMGIILLYPHQFGIYASDEDMEAFCHTWKGIGYLLGIEDQYNFCSGSLKEIKQRSHDFVEFWLKFYLREVTPEWEHMLRCITESMSYLYGNNFTFEMLLLFITDLLNIDMPRLRSMLTYFQRFNLMVLRNRESDIQGYSK</sequence>
<dbReference type="Proteomes" id="UP000005205">
    <property type="component" value="Unassembled WGS sequence"/>
</dbReference>
<accession>A0A158NY56</accession>
<dbReference type="PANTHER" id="PTHR37159">
    <property type="entry name" value="GH11867P"/>
    <property type="match status" value="1"/>
</dbReference>
<reference evidence="1" key="2">
    <citation type="submission" date="2016-04" db="UniProtKB">
        <authorList>
            <consortium name="EnsemblMetazoa"/>
        </authorList>
    </citation>
    <scope>IDENTIFICATION</scope>
</reference>